<keyword evidence="1" id="KW-1133">Transmembrane helix</keyword>
<comment type="caution">
    <text evidence="2">The sequence shown here is derived from an EMBL/GenBank/DDBJ whole genome shotgun (WGS) entry which is preliminary data.</text>
</comment>
<proteinExistence type="predicted"/>
<dbReference type="STRING" id="500637.PROVRUST_07836"/>
<evidence type="ECO:0000313" key="3">
    <source>
        <dbReference type="Proteomes" id="UP000005512"/>
    </source>
</evidence>
<keyword evidence="1" id="KW-0812">Transmembrane</keyword>
<dbReference type="AlphaFoldDB" id="D1P6N4"/>
<accession>D1P6N4</accession>
<dbReference type="Proteomes" id="UP000005512">
    <property type="component" value="Unassembled WGS sequence"/>
</dbReference>
<protein>
    <submittedName>
        <fullName evidence="2">Uncharacterized protein</fullName>
    </submittedName>
</protein>
<gene>
    <name evidence="2" type="ORF">PROVRUST_07836</name>
</gene>
<reference evidence="2" key="1">
    <citation type="submission" date="2009-12" db="EMBL/GenBank/DDBJ databases">
        <authorList>
            <person name="Weinstock G."/>
            <person name="Sodergren E."/>
            <person name="Clifton S."/>
            <person name="Fulton L."/>
            <person name="Fulton B."/>
            <person name="Courtney L."/>
            <person name="Fronick C."/>
            <person name="Harrison M."/>
            <person name="Strong C."/>
            <person name="Farmer C."/>
            <person name="Delahaunty K."/>
            <person name="Markovic C."/>
            <person name="Hall O."/>
            <person name="Minx P."/>
            <person name="Tomlinson C."/>
            <person name="Mitreva M."/>
            <person name="Nelson J."/>
            <person name="Hou S."/>
            <person name="Wollam A."/>
            <person name="Pepin K.H."/>
            <person name="Johnson M."/>
            <person name="Bhonagiri V."/>
            <person name="Nash W.E."/>
            <person name="Warren W."/>
            <person name="Chinwalla A."/>
            <person name="Mardis E.R."/>
            <person name="Wilson R.K."/>
        </authorList>
    </citation>
    <scope>NUCLEOTIDE SEQUENCE [LARGE SCALE GENOMIC DNA]</scope>
    <source>
        <strain evidence="2">DSM 4541</strain>
    </source>
</reference>
<sequence>MMLCFKCYEFIFYLVYCLLLFCVLFPLFFIENLTLDSLLTALSSFLTFLCY</sequence>
<keyword evidence="3" id="KW-1185">Reference proteome</keyword>
<feature type="transmembrane region" description="Helical" evidence="1">
    <location>
        <begin position="12"/>
        <end position="30"/>
    </location>
</feature>
<evidence type="ECO:0000313" key="2">
    <source>
        <dbReference type="EMBL" id="EFB70956.1"/>
    </source>
</evidence>
<name>D1P6N4_9GAMM</name>
<keyword evidence="1" id="KW-0472">Membrane</keyword>
<organism evidence="2 3">
    <name type="scientific">Providencia rustigianii DSM 4541</name>
    <dbReference type="NCBI Taxonomy" id="500637"/>
    <lineage>
        <taxon>Bacteria</taxon>
        <taxon>Pseudomonadati</taxon>
        <taxon>Pseudomonadota</taxon>
        <taxon>Gammaproteobacteria</taxon>
        <taxon>Enterobacterales</taxon>
        <taxon>Morganellaceae</taxon>
        <taxon>Providencia</taxon>
    </lineage>
</organism>
<dbReference type="EMBL" id="ABXV02000043">
    <property type="protein sequence ID" value="EFB70956.1"/>
    <property type="molecule type" value="Genomic_DNA"/>
</dbReference>
<dbReference type="HOGENOM" id="CLU_3102610_0_0_6"/>
<evidence type="ECO:0000256" key="1">
    <source>
        <dbReference type="SAM" id="Phobius"/>
    </source>
</evidence>